<evidence type="ECO:0000256" key="7">
    <source>
        <dbReference type="ARBA" id="ARBA00029660"/>
    </source>
</evidence>
<keyword evidence="6" id="KW-0012">Acyltransferase</keyword>
<evidence type="ECO:0000256" key="4">
    <source>
        <dbReference type="ARBA" id="ARBA00022679"/>
    </source>
</evidence>
<dbReference type="CDD" id="cd04301">
    <property type="entry name" value="NAT_SF"/>
    <property type="match status" value="1"/>
</dbReference>
<keyword evidence="11" id="KW-1185">Reference proteome</keyword>
<comment type="caution">
    <text evidence="10">The sequence shown here is derived from an EMBL/GenBank/DDBJ whole genome shotgun (WGS) entry which is preliminary data.</text>
</comment>
<feature type="domain" description="N-acetyltransferase" evidence="9">
    <location>
        <begin position="2"/>
        <end position="146"/>
    </location>
</feature>
<dbReference type="InterPro" id="IPR000182">
    <property type="entry name" value="GNAT_dom"/>
</dbReference>
<name>A0A926EXM2_9FIRM</name>
<organism evidence="10 11">
    <name type="scientific">Paratissierella segnis</name>
    <dbReference type="NCBI Taxonomy" id="2763679"/>
    <lineage>
        <taxon>Bacteria</taxon>
        <taxon>Bacillati</taxon>
        <taxon>Bacillota</taxon>
        <taxon>Tissierellia</taxon>
        <taxon>Tissierellales</taxon>
        <taxon>Tissierellaceae</taxon>
        <taxon>Paratissierella</taxon>
    </lineage>
</organism>
<dbReference type="SUPFAM" id="SSF55729">
    <property type="entry name" value="Acyl-CoA N-acyltransferases (Nat)"/>
    <property type="match status" value="1"/>
</dbReference>
<comment type="catalytic activity">
    <reaction evidence="8">
        <text>kanamycin B + acetyl-CoA = N(6')-acetylkanamycin B + CoA + H(+)</text>
        <dbReference type="Rhea" id="RHEA:16449"/>
        <dbReference type="ChEBI" id="CHEBI:15378"/>
        <dbReference type="ChEBI" id="CHEBI:57287"/>
        <dbReference type="ChEBI" id="CHEBI:57288"/>
        <dbReference type="ChEBI" id="CHEBI:58390"/>
        <dbReference type="ChEBI" id="CHEBI:58549"/>
        <dbReference type="EC" id="2.3.1.82"/>
    </reaction>
</comment>
<dbReference type="Proteomes" id="UP000601171">
    <property type="component" value="Unassembled WGS sequence"/>
</dbReference>
<dbReference type="EC" id="2.3.1.82" evidence="2"/>
<dbReference type="RefSeq" id="WP_262430895.1">
    <property type="nucleotide sequence ID" value="NZ_JACRTG010000034.1"/>
</dbReference>
<evidence type="ECO:0000256" key="2">
    <source>
        <dbReference type="ARBA" id="ARBA00012888"/>
    </source>
</evidence>
<evidence type="ECO:0000256" key="6">
    <source>
        <dbReference type="ARBA" id="ARBA00023315"/>
    </source>
</evidence>
<dbReference type="PROSITE" id="PS51186">
    <property type="entry name" value="GNAT"/>
    <property type="match status" value="1"/>
</dbReference>
<dbReference type="InterPro" id="IPR024170">
    <property type="entry name" value="Aminoglycoside_N6-AcTrfrase"/>
</dbReference>
<evidence type="ECO:0000256" key="1">
    <source>
        <dbReference type="ARBA" id="ARBA00011738"/>
    </source>
</evidence>
<evidence type="ECO:0000256" key="3">
    <source>
        <dbReference type="ARBA" id="ARBA00017677"/>
    </source>
</evidence>
<dbReference type="GO" id="GO:0047663">
    <property type="term" value="F:aminoglycoside 6'-N-acetyltransferase activity"/>
    <property type="evidence" value="ECO:0007669"/>
    <property type="project" value="UniProtKB-EC"/>
</dbReference>
<dbReference type="InterPro" id="IPR016181">
    <property type="entry name" value="Acyl_CoA_acyltransferase"/>
</dbReference>
<dbReference type="PIRSF" id="PIRSF000452">
    <property type="entry name" value="6-N-acetyltransf"/>
    <property type="match status" value="1"/>
</dbReference>
<keyword evidence="4" id="KW-0808">Transferase</keyword>
<dbReference type="PANTHER" id="PTHR43072">
    <property type="entry name" value="N-ACETYLTRANSFERASE"/>
    <property type="match status" value="1"/>
</dbReference>
<protein>
    <recommendedName>
        <fullName evidence="3">Aminoglycoside N(6')-acetyltransferase type 1</fullName>
        <ecNumber evidence="2">2.3.1.82</ecNumber>
    </recommendedName>
    <alternativeName>
        <fullName evidence="7">Aminoglycoside resistance protein</fullName>
    </alternativeName>
</protein>
<gene>
    <name evidence="10" type="ORF">H8707_14525</name>
</gene>
<dbReference type="Pfam" id="PF00583">
    <property type="entry name" value="Acetyltransf_1"/>
    <property type="match status" value="1"/>
</dbReference>
<accession>A0A926EXM2</accession>
<dbReference type="GO" id="GO:0046677">
    <property type="term" value="P:response to antibiotic"/>
    <property type="evidence" value="ECO:0007669"/>
    <property type="project" value="UniProtKB-KW"/>
</dbReference>
<dbReference type="AlphaFoldDB" id="A0A926EXM2"/>
<dbReference type="Gene3D" id="3.40.630.30">
    <property type="match status" value="1"/>
</dbReference>
<evidence type="ECO:0000256" key="8">
    <source>
        <dbReference type="ARBA" id="ARBA00048923"/>
    </source>
</evidence>
<keyword evidence="5" id="KW-0046">Antibiotic resistance</keyword>
<evidence type="ECO:0000259" key="9">
    <source>
        <dbReference type="PROSITE" id="PS51186"/>
    </source>
</evidence>
<evidence type="ECO:0000313" key="10">
    <source>
        <dbReference type="EMBL" id="MBC8589427.1"/>
    </source>
</evidence>
<comment type="subunit">
    <text evidence="1">Homodimer.</text>
</comment>
<sequence length="146" mass="16734">MINIVRASDENIDELSQMALDLWPENDLDDLKRDFEYILGHLSDKVFLAKVDDEYIGFIHMSIRKDYVEGSASSPVGYIEGLFVKPEYRRKGVGSELYNAGVDWVKKKGCSEIGTDCTIRNNVSFEFLIDMGFEETNKMICFIKDI</sequence>
<dbReference type="EMBL" id="JACRTG010000034">
    <property type="protein sequence ID" value="MBC8589427.1"/>
    <property type="molecule type" value="Genomic_DNA"/>
</dbReference>
<evidence type="ECO:0000313" key="11">
    <source>
        <dbReference type="Proteomes" id="UP000601171"/>
    </source>
</evidence>
<dbReference type="NCBIfam" id="NF043067">
    <property type="entry name" value="AAC_6p_group_E"/>
    <property type="match status" value="1"/>
</dbReference>
<reference evidence="10" key="1">
    <citation type="submission" date="2020-08" db="EMBL/GenBank/DDBJ databases">
        <title>Genome public.</title>
        <authorList>
            <person name="Liu C."/>
            <person name="Sun Q."/>
        </authorList>
    </citation>
    <scope>NUCLEOTIDE SEQUENCE</scope>
    <source>
        <strain evidence="10">BX21</strain>
    </source>
</reference>
<evidence type="ECO:0000256" key="5">
    <source>
        <dbReference type="ARBA" id="ARBA00023251"/>
    </source>
</evidence>
<proteinExistence type="predicted"/>